<evidence type="ECO:0000256" key="1">
    <source>
        <dbReference type="SAM" id="MobiDB-lite"/>
    </source>
</evidence>
<name>A0A8J8NVH7_HALGN</name>
<keyword evidence="2" id="KW-0472">Membrane</keyword>
<sequence length="638" mass="73471">MKKEESTHLKVDVKEEDIDNLSPEQMMMGMTGTTSTPISLGGPQMMGGGPAAAGCPVMGGGSGGQESCPMGMGGGGGGDDAHNPVASFQEQFETDPQAFLKRMSEMSNAGGSCPVMSAKYFDPFNEEKLEFGYECQYKSRWAFLIDHKGRMTTRKFRAQRKLLDSLPTCLKHTLFHPDDLKKLRQKPFSGLFFNFDKQKEEANRIYGEGDYFEALEYYEQILGVFKWVEFTDPARNEDFFKALNLEPILDKDIVVKEKDLGDDECEKEMRVNMVVTLLLSISYCYIKLHYYGEAMKCLDYAIELAPIAADAYFRRSQIRTHNRLATIAELRLAVEDANKAVERRPKDKIYQKHKDHLEHTIQNQLMKEVDFINKLVEKAQNQIELRKRIQHMKKLRKQAEKAQKAQKEKKDKDSDEEGKGDCSDDDCGHAHAKKKDEEELDLKYPEECRVLDIMRDKYHEAIRFFTDTNDKKQQMLAVKEFQKFAYFYHEKMGKYITFDPQDIEDDVYSRLSEDVKHALADPQVLKQILIICNRKAQQILEDDEVNVLNFQMFQYAMKIFQKEKKAEMRKEEEEKKRREAQEAPPTKTQRAGIARLVLVNLLFFAVVAGGLMFVSGHSLFDFMGLSFWAAKDDDGEGF</sequence>
<accession>A0A8J8NVH7</accession>
<dbReference type="AlphaFoldDB" id="A0A8J8NVH7"/>
<comment type="caution">
    <text evidence="3">The sequence shown here is derived from an EMBL/GenBank/DDBJ whole genome shotgun (WGS) entry which is preliminary data.</text>
</comment>
<evidence type="ECO:0000313" key="4">
    <source>
        <dbReference type="Proteomes" id="UP000785679"/>
    </source>
</evidence>
<dbReference type="PANTHER" id="PTHR46014">
    <property type="entry name" value="TETRATRICOPEPTIDE REPEAT PROTEIN 1"/>
    <property type="match status" value="1"/>
</dbReference>
<proteinExistence type="predicted"/>
<dbReference type="InterPro" id="IPR011990">
    <property type="entry name" value="TPR-like_helical_dom_sf"/>
</dbReference>
<dbReference type="EMBL" id="RRYP01005615">
    <property type="protein sequence ID" value="TNV81883.1"/>
    <property type="molecule type" value="Genomic_DNA"/>
</dbReference>
<dbReference type="InterPro" id="IPR052769">
    <property type="entry name" value="TPR_domain_protein"/>
</dbReference>
<keyword evidence="2" id="KW-0812">Transmembrane</keyword>
<dbReference type="OrthoDB" id="298012at2759"/>
<keyword evidence="4" id="KW-1185">Reference proteome</keyword>
<organism evidence="3 4">
    <name type="scientific">Halteria grandinella</name>
    <dbReference type="NCBI Taxonomy" id="5974"/>
    <lineage>
        <taxon>Eukaryota</taxon>
        <taxon>Sar</taxon>
        <taxon>Alveolata</taxon>
        <taxon>Ciliophora</taxon>
        <taxon>Intramacronucleata</taxon>
        <taxon>Spirotrichea</taxon>
        <taxon>Stichotrichia</taxon>
        <taxon>Sporadotrichida</taxon>
        <taxon>Halteriidae</taxon>
        <taxon>Halteria</taxon>
    </lineage>
</organism>
<dbReference type="PANTHER" id="PTHR46014:SF1">
    <property type="entry name" value="TETRATRICOPEPTIDE REPEAT PROTEIN 1"/>
    <property type="match status" value="1"/>
</dbReference>
<evidence type="ECO:0000313" key="3">
    <source>
        <dbReference type="EMBL" id="TNV81883.1"/>
    </source>
</evidence>
<dbReference type="Gene3D" id="1.25.40.10">
    <property type="entry name" value="Tetratricopeptide repeat domain"/>
    <property type="match status" value="1"/>
</dbReference>
<gene>
    <name evidence="3" type="ORF">FGO68_gene6147</name>
</gene>
<protein>
    <submittedName>
        <fullName evidence="3">Uncharacterized protein</fullName>
    </submittedName>
</protein>
<feature type="compositionally biased region" description="Basic and acidic residues" evidence="1">
    <location>
        <begin position="397"/>
        <end position="438"/>
    </location>
</feature>
<dbReference type="SUPFAM" id="SSF48452">
    <property type="entry name" value="TPR-like"/>
    <property type="match status" value="1"/>
</dbReference>
<feature type="region of interest" description="Disordered" evidence="1">
    <location>
        <begin position="394"/>
        <end position="438"/>
    </location>
</feature>
<feature type="transmembrane region" description="Helical" evidence="2">
    <location>
        <begin position="597"/>
        <end position="620"/>
    </location>
</feature>
<keyword evidence="2" id="KW-1133">Transmembrane helix</keyword>
<reference evidence="3" key="1">
    <citation type="submission" date="2019-06" db="EMBL/GenBank/DDBJ databases">
        <authorList>
            <person name="Zheng W."/>
        </authorList>
    </citation>
    <scope>NUCLEOTIDE SEQUENCE</scope>
    <source>
        <strain evidence="3">QDHG01</strain>
    </source>
</reference>
<dbReference type="Proteomes" id="UP000785679">
    <property type="component" value="Unassembled WGS sequence"/>
</dbReference>
<evidence type="ECO:0000256" key="2">
    <source>
        <dbReference type="SAM" id="Phobius"/>
    </source>
</evidence>